<dbReference type="Pfam" id="PF12234">
    <property type="entry name" value="Rav1p_C"/>
    <property type="match status" value="2"/>
</dbReference>
<sequence>MWKIIITYPDDDCESISMNNFNNDSEWLVQVQSSKVSTYAFPLDSNAELQSVDVAFGHLSSSTLCYSDVSSSPPYLLSTAHSDGIIRFWTCKHHSSNTYEWSEWCGITLDEQMNSRLKTSGQPLAISNAYCGRLAVAFYDKQIQIGIYECESTGGTSFNCETIIPINEVVGQTNSLHVHFDWASIENGAHLLATSIGTRYVFIYSYTQVSQWTKLRTIELSSINKTAIVCSNLSLKWVRGGLLLIGINSELQVYSQWSSLKRQAHTVKSEPLIKPKRPINTSSNLRKSATNADFNSINSNNKTETQPSWLTLDSIDELSLFHAARNAAPVLPQYHPTLLLELVRFGKYRRVKAILAHLTRCIVSTVHSVEGKVEMKLMRSRTFSIANNDYNEPSIAEVDHVKYVEIDSVPLLPLFALFNADRESIKNIDHAHSQDNNHKDDDMDGKDKYEDLFTSTTPDGNRDVEFKFDEDHIQDAERKKQVELNKFRRELLSNRNWSPIFDSRMVELLVDYFQRVRLSNLTSLDQMYLLALADTLANASNDSLSAQTYSGEKPTNTMDDCGLRFLIDVQRYIYLSRMATPPNLQANASLKHIITSASYAWAFHSDLQEDLLGMIPCMVKNKPLWSELKLFGVGWWIRNKSIITKLFERLGKSSFEENNSPLDSALYFLALKKKSLLYNLYKHVQDAKMQDFFKNDFTEARWIKAAQNNAFALLGKHRFEHAAAFFLLAGKEAFLVAHHLACWLEQEIGVIRQFCNLNTSTNSDQDDTDNVLDNLDEPILFDINDDPTLSSNASPNANSSAASFTRMNTFHTKMKRLLRRRHWLQSNEHLLRTLVSFTSLHGMHGGGLASVRMELLLLMHELYRDRRTQLKNPVPFPTQVPLLIANLSGTWSVSNSAISYIRDLSQDLLRTMNKWFTLPNLTDQSIQIVAIRDLSIALASCVYQSLCSTNEHQTSERIAVESFLKSYLYRRDSIRMHRRQSVSALIERESPTTAPKDWPGIKIFGTSAKDQENNFSNLKILLVEILVSVYMSLLVYALSTDDCNTLYRLLVRKWSTPETAVKLWYGVFGGGAKKPKPSPPTPNLPISLSLSNDISMGSSVDRLSSGNSLARKLITPNNQTQQPQQPSYIEVFIPPRASIVNYFMAKVSSSIEIDSNGEEDISDTDDDDDDDDEDGDDDGDNSTSTKTDNALASKKKLRKIQEREHTDSMSYSWILMRYTIVRLVYKRLWAFFPHIGIEKSEIPSVSPLIQQLLQNLSIWQDSLRRTLETFNVPPDNYLPLSGLNANDEQSTGLAIHRYRTILDPKNTPFSKSSSSLPAKRLWTYLVNDEQSQGIFIKYIFKRKMPTPSNQPLNKVIDKSESRANMDGLQDSSSSIATSSNSKLIYRDSEPIHSFCLNSINPTLLAAGLAREVIELDISSITSTNEPYEISDDENDVSPNLLPQIAAMVNRETSSNRVTTLRMPTMGAYVPNMYLTQSSLPSVNGNASNNDNQTVLNNRHVIRESRKFANHPHLPHCKVQYEVNSHFIRFVLSFKDLTGCSDGSVFLLNWSLDSSPRQLREPNKRVTKIELSSEGNKFGVTDIEGNLSLHVLSSNRSTAYMRLLTHTKSANDFVFLDSSTLLATCGLSTDHQNVAIWDTLMPTSRANITCK</sequence>
<feature type="compositionally biased region" description="Acidic residues" evidence="1">
    <location>
        <begin position="1155"/>
        <end position="1180"/>
    </location>
</feature>
<reference evidence="3" key="1">
    <citation type="submission" date="2021-02" db="EMBL/GenBank/DDBJ databases">
        <authorList>
            <person name="Nowell W R."/>
        </authorList>
    </citation>
    <scope>NUCLEOTIDE SEQUENCE</scope>
</reference>
<feature type="domain" description="RAVE complex protein Rav1 C-terminal" evidence="2">
    <location>
        <begin position="473"/>
        <end position="731"/>
    </location>
</feature>
<feature type="region of interest" description="Disordered" evidence="1">
    <location>
        <begin position="1154"/>
        <end position="1199"/>
    </location>
</feature>
<evidence type="ECO:0000256" key="1">
    <source>
        <dbReference type="SAM" id="MobiDB-lite"/>
    </source>
</evidence>
<evidence type="ECO:0000313" key="3">
    <source>
        <dbReference type="EMBL" id="CAF4155161.1"/>
    </source>
</evidence>
<organism evidence="3 4">
    <name type="scientific">Rotaria magnacalcarata</name>
    <dbReference type="NCBI Taxonomy" id="392030"/>
    <lineage>
        <taxon>Eukaryota</taxon>
        <taxon>Metazoa</taxon>
        <taxon>Spiralia</taxon>
        <taxon>Gnathifera</taxon>
        <taxon>Rotifera</taxon>
        <taxon>Eurotatoria</taxon>
        <taxon>Bdelloidea</taxon>
        <taxon>Philodinida</taxon>
        <taxon>Philodinidae</taxon>
        <taxon>Rotaria</taxon>
    </lineage>
</organism>
<feature type="domain" description="RAVE complex protein Rav1 C-terminal" evidence="2">
    <location>
        <begin position="179"/>
        <end position="380"/>
    </location>
</feature>
<dbReference type="GO" id="GO:0007035">
    <property type="term" value="P:vacuolar acidification"/>
    <property type="evidence" value="ECO:0007669"/>
    <property type="project" value="TreeGrafter"/>
</dbReference>
<keyword evidence="4" id="KW-1185">Reference proteome</keyword>
<proteinExistence type="predicted"/>
<gene>
    <name evidence="3" type="ORF">OVN521_LOCUS23820</name>
</gene>
<dbReference type="EMBL" id="CAJOBG010005498">
    <property type="protein sequence ID" value="CAF4155161.1"/>
    <property type="molecule type" value="Genomic_DNA"/>
</dbReference>
<dbReference type="GO" id="GO:0043291">
    <property type="term" value="C:RAVE complex"/>
    <property type="evidence" value="ECO:0007669"/>
    <property type="project" value="TreeGrafter"/>
</dbReference>
<comment type="caution">
    <text evidence="3">The sequence shown here is derived from an EMBL/GenBank/DDBJ whole genome shotgun (WGS) entry which is preliminary data.</text>
</comment>
<dbReference type="PANTHER" id="PTHR13950:SF9">
    <property type="entry name" value="RABCONNECTIN-3A"/>
    <property type="match status" value="1"/>
</dbReference>
<evidence type="ECO:0000259" key="2">
    <source>
        <dbReference type="Pfam" id="PF12234"/>
    </source>
</evidence>
<name>A0A819YAP7_9BILA</name>
<protein>
    <recommendedName>
        <fullName evidence="2">RAVE complex protein Rav1 C-terminal domain-containing protein</fullName>
    </recommendedName>
</protein>
<dbReference type="InterPro" id="IPR036322">
    <property type="entry name" value="WD40_repeat_dom_sf"/>
</dbReference>
<dbReference type="Gene3D" id="2.130.10.10">
    <property type="entry name" value="YVTN repeat-like/Quinoprotein amine dehydrogenase"/>
    <property type="match status" value="1"/>
</dbReference>
<dbReference type="Proteomes" id="UP000663866">
    <property type="component" value="Unassembled WGS sequence"/>
</dbReference>
<dbReference type="PANTHER" id="PTHR13950">
    <property type="entry name" value="RABCONNECTIN-RELATED"/>
    <property type="match status" value="1"/>
</dbReference>
<dbReference type="SUPFAM" id="SSF50978">
    <property type="entry name" value="WD40 repeat-like"/>
    <property type="match status" value="1"/>
</dbReference>
<dbReference type="InterPro" id="IPR015943">
    <property type="entry name" value="WD40/YVTN_repeat-like_dom_sf"/>
</dbReference>
<dbReference type="InterPro" id="IPR052208">
    <property type="entry name" value="DmX-like/RAVE_component"/>
</dbReference>
<dbReference type="InterPro" id="IPR022033">
    <property type="entry name" value="Rav1p_C"/>
</dbReference>
<accession>A0A819YAP7</accession>
<evidence type="ECO:0000313" key="4">
    <source>
        <dbReference type="Proteomes" id="UP000663866"/>
    </source>
</evidence>